<dbReference type="AlphaFoldDB" id="A0A9W5Y594"/>
<gene>
    <name evidence="1" type="ORF">CFOLD11_37910</name>
</gene>
<name>A0A9W5Y594_9CLOT</name>
<reference evidence="1" key="1">
    <citation type="journal article" date="2023" name="Int. J. Syst. Evol. Microbiol.">
        <title>&lt;i&gt;Clostridium folliculivorans&lt;/i&gt; sp. nov., isolated from soil samples of an organic paddy in Japan.</title>
        <authorList>
            <person name="Tazawa J."/>
            <person name="Kobayashi H."/>
            <person name="Tanizawa Y."/>
            <person name="Uchino A."/>
            <person name="Tanaka F."/>
            <person name="Urashima Y."/>
            <person name="Miura S."/>
            <person name="Sakamoto M."/>
            <person name="Ohkuma M."/>
            <person name="Tohno M."/>
        </authorList>
    </citation>
    <scope>NUCLEOTIDE SEQUENCE</scope>
    <source>
        <strain evidence="1">D1-1</strain>
    </source>
</reference>
<sequence>MAKNHKDHTNFYAIIKWGNSEYYTKYGYHFIADLGTPHFDILLKSLLSMP</sequence>
<proteinExistence type="predicted"/>
<organism evidence="1 2">
    <name type="scientific">Clostridium folliculivorans</name>
    <dbReference type="NCBI Taxonomy" id="2886038"/>
    <lineage>
        <taxon>Bacteria</taxon>
        <taxon>Bacillati</taxon>
        <taxon>Bacillota</taxon>
        <taxon>Clostridia</taxon>
        <taxon>Eubacteriales</taxon>
        <taxon>Clostridiaceae</taxon>
        <taxon>Clostridium</taxon>
    </lineage>
</organism>
<dbReference type="EMBL" id="BQXY01000008">
    <property type="protein sequence ID" value="GKU26964.1"/>
    <property type="molecule type" value="Genomic_DNA"/>
</dbReference>
<protein>
    <submittedName>
        <fullName evidence="1">Uncharacterized protein</fullName>
    </submittedName>
</protein>
<evidence type="ECO:0000313" key="1">
    <source>
        <dbReference type="EMBL" id="GKU26964.1"/>
    </source>
</evidence>
<evidence type="ECO:0000313" key="2">
    <source>
        <dbReference type="Proteomes" id="UP001057868"/>
    </source>
</evidence>
<accession>A0A9W5Y594</accession>
<keyword evidence="2" id="KW-1185">Reference proteome</keyword>
<comment type="caution">
    <text evidence="1">The sequence shown here is derived from an EMBL/GenBank/DDBJ whole genome shotgun (WGS) entry which is preliminary data.</text>
</comment>
<dbReference type="Proteomes" id="UP001057868">
    <property type="component" value="Unassembled WGS sequence"/>
</dbReference>